<dbReference type="EMBL" id="BMRP01000008">
    <property type="protein sequence ID" value="GGU61530.1"/>
    <property type="molecule type" value="Genomic_DNA"/>
</dbReference>
<evidence type="ECO:0000256" key="4">
    <source>
        <dbReference type="ARBA" id="ARBA00023163"/>
    </source>
</evidence>
<evidence type="ECO:0000256" key="3">
    <source>
        <dbReference type="ARBA" id="ARBA00023125"/>
    </source>
</evidence>
<protein>
    <recommendedName>
        <fullName evidence="6">OmpR/PhoB-type domain-containing protein</fullName>
    </recommendedName>
</protein>
<comment type="caution">
    <text evidence="7">The sequence shown here is derived from an EMBL/GenBank/DDBJ whole genome shotgun (WGS) entry which is preliminary data.</text>
</comment>
<feature type="DNA-binding region" description="OmpR/PhoB-type" evidence="5">
    <location>
        <begin position="135"/>
        <end position="231"/>
    </location>
</feature>
<keyword evidence="1" id="KW-0597">Phosphoprotein</keyword>
<dbReference type="PROSITE" id="PS51755">
    <property type="entry name" value="OMPR_PHOB"/>
    <property type="match status" value="1"/>
</dbReference>
<dbReference type="Pfam" id="PF00486">
    <property type="entry name" value="Trans_reg_C"/>
    <property type="match status" value="1"/>
</dbReference>
<evidence type="ECO:0000313" key="7">
    <source>
        <dbReference type="EMBL" id="GGU61530.1"/>
    </source>
</evidence>
<keyword evidence="3 5" id="KW-0238">DNA-binding</keyword>
<evidence type="ECO:0000259" key="6">
    <source>
        <dbReference type="PROSITE" id="PS51755"/>
    </source>
</evidence>
<keyword evidence="8" id="KW-1185">Reference proteome</keyword>
<dbReference type="InterPro" id="IPR036388">
    <property type="entry name" value="WH-like_DNA-bd_sf"/>
</dbReference>
<keyword evidence="4" id="KW-0804">Transcription</keyword>
<dbReference type="SUPFAM" id="SSF46894">
    <property type="entry name" value="C-terminal effector domain of the bipartite response regulators"/>
    <property type="match status" value="1"/>
</dbReference>
<name>A0ABQ2UZQ4_9ACTN</name>
<dbReference type="InterPro" id="IPR016032">
    <property type="entry name" value="Sig_transdc_resp-reg_C-effctor"/>
</dbReference>
<feature type="domain" description="OmpR/PhoB-type" evidence="6">
    <location>
        <begin position="135"/>
        <end position="231"/>
    </location>
</feature>
<dbReference type="SMART" id="SM00862">
    <property type="entry name" value="Trans_reg_C"/>
    <property type="match status" value="1"/>
</dbReference>
<dbReference type="PANTHER" id="PTHR48111">
    <property type="entry name" value="REGULATOR OF RPOS"/>
    <property type="match status" value="1"/>
</dbReference>
<gene>
    <name evidence="7" type="ORF">GCM10010211_28170</name>
</gene>
<reference evidence="8" key="1">
    <citation type="journal article" date="2019" name="Int. J. Syst. Evol. Microbiol.">
        <title>The Global Catalogue of Microorganisms (GCM) 10K type strain sequencing project: providing services to taxonomists for standard genome sequencing and annotation.</title>
        <authorList>
            <consortium name="The Broad Institute Genomics Platform"/>
            <consortium name="The Broad Institute Genome Sequencing Center for Infectious Disease"/>
            <person name="Wu L."/>
            <person name="Ma J."/>
        </authorList>
    </citation>
    <scope>NUCLEOTIDE SEQUENCE [LARGE SCALE GENOMIC DNA]</scope>
    <source>
        <strain evidence="8">JCM 3399</strain>
    </source>
</reference>
<dbReference type="CDD" id="cd00383">
    <property type="entry name" value="trans_reg_C"/>
    <property type="match status" value="1"/>
</dbReference>
<evidence type="ECO:0000313" key="8">
    <source>
        <dbReference type="Proteomes" id="UP000654471"/>
    </source>
</evidence>
<dbReference type="InterPro" id="IPR001867">
    <property type="entry name" value="OmpR/PhoB-type_DNA-bd"/>
</dbReference>
<dbReference type="PANTHER" id="PTHR48111:SF4">
    <property type="entry name" value="DNA-BINDING DUAL TRANSCRIPTIONAL REGULATOR OMPR"/>
    <property type="match status" value="1"/>
</dbReference>
<organism evidence="7 8">
    <name type="scientific">Streptomyces albospinus</name>
    <dbReference type="NCBI Taxonomy" id="285515"/>
    <lineage>
        <taxon>Bacteria</taxon>
        <taxon>Bacillati</taxon>
        <taxon>Actinomycetota</taxon>
        <taxon>Actinomycetes</taxon>
        <taxon>Kitasatosporales</taxon>
        <taxon>Streptomycetaceae</taxon>
        <taxon>Streptomyces</taxon>
    </lineage>
</organism>
<dbReference type="InterPro" id="IPR039420">
    <property type="entry name" value="WalR-like"/>
</dbReference>
<accession>A0ABQ2UZQ4</accession>
<dbReference type="Proteomes" id="UP000654471">
    <property type="component" value="Unassembled WGS sequence"/>
</dbReference>
<proteinExistence type="predicted"/>
<evidence type="ECO:0000256" key="5">
    <source>
        <dbReference type="PROSITE-ProRule" id="PRU01091"/>
    </source>
</evidence>
<keyword evidence="2" id="KW-0805">Transcription regulation</keyword>
<evidence type="ECO:0000256" key="1">
    <source>
        <dbReference type="ARBA" id="ARBA00022553"/>
    </source>
</evidence>
<evidence type="ECO:0000256" key="2">
    <source>
        <dbReference type="ARBA" id="ARBA00023015"/>
    </source>
</evidence>
<dbReference type="Gene3D" id="1.10.10.10">
    <property type="entry name" value="Winged helix-like DNA-binding domain superfamily/Winged helix DNA-binding domain"/>
    <property type="match status" value="1"/>
</dbReference>
<sequence length="233" mass="25885">MHPHHECRRPGPAPYVGCAVIAAQQNSTPNVEHRHVCPNTPALQEEWAQIMFLNSSTTPLALRLEADFSRPAMAGPGEGPPLAVDRLPDGKWQLTLHDLEPVSMHRPTSDELRIILAPPCEAPPGPAAVGAHVRARAVRPDPIQIDEAARTVSIDGRQLNVPRLEFDLLAHLVLHPQRAFTRQQLMDAVWPDCQSSARTVDVHIARLRRRLGPRRRKSISTVFGIGYKYLPMP</sequence>